<dbReference type="OMA" id="YIHTQMI"/>
<evidence type="ECO:0000313" key="3">
    <source>
        <dbReference type="Proteomes" id="UP000295192"/>
    </source>
</evidence>
<dbReference type="EMBL" id="LSRL02000061">
    <property type="protein sequence ID" value="TDG46282.1"/>
    <property type="molecule type" value="Genomic_DNA"/>
</dbReference>
<dbReference type="STRING" id="7232.A0A484BDA2"/>
<accession>A0A484BDA2</accession>
<feature type="compositionally biased region" description="Basic residues" evidence="1">
    <location>
        <begin position="34"/>
        <end position="44"/>
    </location>
</feature>
<evidence type="ECO:0000256" key="1">
    <source>
        <dbReference type="SAM" id="MobiDB-lite"/>
    </source>
</evidence>
<keyword evidence="3" id="KW-1185">Reference proteome</keyword>
<organism evidence="2 3">
    <name type="scientific">Drosophila navojoa</name>
    <name type="common">Fruit fly</name>
    <dbReference type="NCBI Taxonomy" id="7232"/>
    <lineage>
        <taxon>Eukaryota</taxon>
        <taxon>Metazoa</taxon>
        <taxon>Ecdysozoa</taxon>
        <taxon>Arthropoda</taxon>
        <taxon>Hexapoda</taxon>
        <taxon>Insecta</taxon>
        <taxon>Pterygota</taxon>
        <taxon>Neoptera</taxon>
        <taxon>Endopterygota</taxon>
        <taxon>Diptera</taxon>
        <taxon>Brachycera</taxon>
        <taxon>Muscomorpha</taxon>
        <taxon>Ephydroidea</taxon>
        <taxon>Drosophilidae</taxon>
        <taxon>Drosophila</taxon>
    </lineage>
</organism>
<gene>
    <name evidence="2" type="ORF">AWZ03_007253</name>
</gene>
<comment type="caution">
    <text evidence="2">The sequence shown here is derived from an EMBL/GenBank/DDBJ whole genome shotgun (WGS) entry which is preliminary data.</text>
</comment>
<evidence type="ECO:0000313" key="2">
    <source>
        <dbReference type="EMBL" id="TDG46282.1"/>
    </source>
</evidence>
<dbReference type="OrthoDB" id="10038993at2759"/>
<sequence>MGAHSSKEKLSRSYSERYIHTQMIERERFGSFGKRAKSVTKGAAKKRDVRNLSISPTDLGPPPKTQQTAKGQSSWNKSLTATPTAIRK</sequence>
<protein>
    <submittedName>
        <fullName evidence="2">Uncharacterized protein</fullName>
    </submittedName>
</protein>
<reference evidence="2 3" key="1">
    <citation type="journal article" date="2019" name="J. Hered.">
        <title>An Improved Genome Assembly for Drosophila navojoa, the Basal Species in the mojavensis Cluster.</title>
        <authorList>
            <person name="Vanderlinde T."/>
            <person name="Dupim E.G."/>
            <person name="Nazario-Yepiz N.O."/>
            <person name="Carvalho A.B."/>
        </authorList>
    </citation>
    <scope>NUCLEOTIDE SEQUENCE [LARGE SCALE GENOMIC DNA]</scope>
    <source>
        <strain evidence="2">Navoj_Jal97</strain>
        <tissue evidence="2">Whole organism</tissue>
    </source>
</reference>
<feature type="region of interest" description="Disordered" evidence="1">
    <location>
        <begin position="31"/>
        <end position="88"/>
    </location>
</feature>
<name>A0A484BDA2_DRONA</name>
<proteinExistence type="predicted"/>
<dbReference type="Proteomes" id="UP000295192">
    <property type="component" value="Unassembled WGS sequence"/>
</dbReference>
<feature type="compositionally biased region" description="Polar residues" evidence="1">
    <location>
        <begin position="65"/>
        <end position="88"/>
    </location>
</feature>
<dbReference type="AlphaFoldDB" id="A0A484BDA2"/>